<keyword evidence="1" id="KW-0812">Transmembrane</keyword>
<sequence length="66" mass="7099">MIITIVGIVSITLGFFCVLGAYWAYQRTTTDANRRLPIILGLLGLLFLTIIPATSAVFFAATHGQG</sequence>
<gene>
    <name evidence="2" type="ORF">G7Y31_11350</name>
</gene>
<proteinExistence type="predicted"/>
<feature type="transmembrane region" description="Helical" evidence="1">
    <location>
        <begin position="6"/>
        <end position="25"/>
    </location>
</feature>
<evidence type="ECO:0000313" key="2">
    <source>
        <dbReference type="EMBL" id="QPK79069.1"/>
    </source>
</evidence>
<keyword evidence="1" id="KW-1133">Transmembrane helix</keyword>
<dbReference type="Proteomes" id="UP000594681">
    <property type="component" value="Chromosome"/>
</dbReference>
<dbReference type="EMBL" id="CP064954">
    <property type="protein sequence ID" value="QPK79069.1"/>
    <property type="molecule type" value="Genomic_DNA"/>
</dbReference>
<keyword evidence="3" id="KW-1185">Reference proteome</keyword>
<accession>A0A7T0KFK6</accession>
<name>A0A7T0KFK6_9CORY</name>
<reference evidence="2 3" key="1">
    <citation type="submission" date="2020-11" db="EMBL/GenBank/DDBJ databases">
        <title>Corynebacterium sp. ZJ-599.</title>
        <authorList>
            <person name="Zhou J."/>
        </authorList>
    </citation>
    <scope>NUCLEOTIDE SEQUENCE [LARGE SCALE GENOMIC DNA]</scope>
    <source>
        <strain evidence="2 3">ZJ-599</strain>
    </source>
</reference>
<dbReference type="KEGG" id="cliz:G7Y31_11350"/>
<dbReference type="AlphaFoldDB" id="A0A7T0KFK6"/>
<organism evidence="2 3">
    <name type="scientific">Corynebacterium lizhenjunii</name>
    <dbReference type="NCBI Taxonomy" id="2709394"/>
    <lineage>
        <taxon>Bacteria</taxon>
        <taxon>Bacillati</taxon>
        <taxon>Actinomycetota</taxon>
        <taxon>Actinomycetes</taxon>
        <taxon>Mycobacteriales</taxon>
        <taxon>Corynebacteriaceae</taxon>
        <taxon>Corynebacterium</taxon>
    </lineage>
</organism>
<evidence type="ECO:0000313" key="3">
    <source>
        <dbReference type="Proteomes" id="UP000594681"/>
    </source>
</evidence>
<keyword evidence="1" id="KW-0472">Membrane</keyword>
<evidence type="ECO:0000256" key="1">
    <source>
        <dbReference type="SAM" id="Phobius"/>
    </source>
</evidence>
<protein>
    <submittedName>
        <fullName evidence="2">Uncharacterized protein</fullName>
    </submittedName>
</protein>
<dbReference type="RefSeq" id="WP_165009879.1">
    <property type="nucleotide sequence ID" value="NZ_CP064954.1"/>
</dbReference>
<feature type="transmembrane region" description="Helical" evidence="1">
    <location>
        <begin position="37"/>
        <end position="61"/>
    </location>
</feature>